<dbReference type="EMBL" id="AZMM01004324">
    <property type="protein sequence ID" value="ETJ41745.1"/>
    <property type="molecule type" value="Genomic_DNA"/>
</dbReference>
<proteinExistence type="predicted"/>
<accession>W1YJ38</accession>
<gene>
    <name evidence="1" type="ORF">Q604_UNBC04324G0001</name>
</gene>
<comment type="caution">
    <text evidence="1">The sequence shown here is derived from an EMBL/GenBank/DDBJ whole genome shotgun (WGS) entry which is preliminary data.</text>
</comment>
<feature type="non-terminal residue" evidence="1">
    <location>
        <position position="22"/>
    </location>
</feature>
<protein>
    <submittedName>
        <fullName evidence="1">Uncharacterized protein</fullName>
    </submittedName>
</protein>
<name>W1YJ38_9ZZZZ</name>
<organism evidence="1">
    <name type="scientific">human gut metagenome</name>
    <dbReference type="NCBI Taxonomy" id="408170"/>
    <lineage>
        <taxon>unclassified sequences</taxon>
        <taxon>metagenomes</taxon>
        <taxon>organismal metagenomes</taxon>
    </lineage>
</organism>
<evidence type="ECO:0000313" key="1">
    <source>
        <dbReference type="EMBL" id="ETJ41745.1"/>
    </source>
</evidence>
<reference evidence="1" key="1">
    <citation type="submission" date="2013-12" db="EMBL/GenBank/DDBJ databases">
        <title>A Varibaculum cambriense genome reconstructed from a premature infant gut community with otherwise low bacterial novelty that shifts toward anaerobic metabolism during the third week of life.</title>
        <authorList>
            <person name="Brown C.T."/>
            <person name="Sharon I."/>
            <person name="Thomas B.C."/>
            <person name="Castelle C.J."/>
            <person name="Morowitz M.J."/>
            <person name="Banfield J.F."/>
        </authorList>
    </citation>
    <scope>NUCLEOTIDE SEQUENCE</scope>
</reference>
<dbReference type="AlphaFoldDB" id="W1YJ38"/>
<sequence length="22" mass="2493">MPHKNHIPMADKIGLVISNDYV</sequence>